<protein>
    <submittedName>
        <fullName evidence="1">Uncharacterized protein</fullName>
    </submittedName>
</protein>
<dbReference type="EMBL" id="JAWXYB010000002">
    <property type="protein sequence ID" value="MDX5929389.1"/>
    <property type="molecule type" value="Genomic_DNA"/>
</dbReference>
<sequence>MYKNNEVITVPFDTLKLALALRNKAGLPQTQAEGMTNVLADAVRCYRAANGTSSGPSFDTLKLALGLREKAGFSREHAEAAAYAIADACHAAT</sequence>
<evidence type="ECO:0000313" key="1">
    <source>
        <dbReference type="EMBL" id="MDX5929389.1"/>
    </source>
</evidence>
<keyword evidence="2" id="KW-1185">Reference proteome</keyword>
<dbReference type="RefSeq" id="WP_319612471.1">
    <property type="nucleotide sequence ID" value="NZ_JAWXYB010000002.1"/>
</dbReference>
<proteinExistence type="predicted"/>
<comment type="caution">
    <text evidence="1">The sequence shown here is derived from an EMBL/GenBank/DDBJ whole genome shotgun (WGS) entry which is preliminary data.</text>
</comment>
<evidence type="ECO:0000313" key="2">
    <source>
        <dbReference type="Proteomes" id="UP001279553"/>
    </source>
</evidence>
<reference evidence="1 2" key="1">
    <citation type="submission" date="2023-11" db="EMBL/GenBank/DDBJ databases">
        <title>MicrobeMod: A computational toolkit for identifying prokaryotic methylation and restriction-modification with nanopore sequencing.</title>
        <authorList>
            <person name="Crits-Christoph A."/>
            <person name="Kang S.C."/>
            <person name="Lee H."/>
            <person name="Ostrov N."/>
        </authorList>
    </citation>
    <scope>NUCLEOTIDE SEQUENCE [LARGE SCALE GENOMIC DNA]</scope>
    <source>
        <strain evidence="1 2">DSMZ 700</strain>
    </source>
</reference>
<dbReference type="Proteomes" id="UP001279553">
    <property type="component" value="Unassembled WGS sequence"/>
</dbReference>
<name>A0AAW9DLA9_ACIAO</name>
<dbReference type="AlphaFoldDB" id="A0AAW9DLA9"/>
<accession>A0AAW9DLA9</accession>
<organism evidence="1 2">
    <name type="scientific">Acidiphilium acidophilum</name>
    <name type="common">Thiobacillus acidophilus</name>
    <dbReference type="NCBI Taxonomy" id="76588"/>
    <lineage>
        <taxon>Bacteria</taxon>
        <taxon>Pseudomonadati</taxon>
        <taxon>Pseudomonadota</taxon>
        <taxon>Alphaproteobacteria</taxon>
        <taxon>Acetobacterales</taxon>
        <taxon>Acidocellaceae</taxon>
        <taxon>Acidiphilium</taxon>
    </lineage>
</organism>
<gene>
    <name evidence="1" type="ORF">SIL87_01235</name>
</gene>